<keyword evidence="1" id="KW-1133">Transmembrane helix</keyword>
<keyword evidence="1" id="KW-0472">Membrane</keyword>
<sequence length="74" mass="7394">MHALLTIATTEGAEETSKTLFYVLGSALAVFAVLLSGLGMSRPDFPGTDGAARATIGTAVVLVVAAMAAVIITA</sequence>
<evidence type="ECO:0000256" key="1">
    <source>
        <dbReference type="SAM" id="Phobius"/>
    </source>
</evidence>
<dbReference type="Proteomes" id="UP000240739">
    <property type="component" value="Unassembled WGS sequence"/>
</dbReference>
<dbReference type="AlphaFoldDB" id="A0A2T4UHI6"/>
<name>A0A2T4UHI6_9ACTN</name>
<feature type="transmembrane region" description="Helical" evidence="1">
    <location>
        <begin position="51"/>
        <end position="72"/>
    </location>
</feature>
<accession>A0A2T4UHI6</accession>
<keyword evidence="3" id="KW-1185">Reference proteome</keyword>
<dbReference type="RefSeq" id="WP_107567143.1">
    <property type="nucleotide sequence ID" value="NZ_PYYB01000001.1"/>
</dbReference>
<evidence type="ECO:0000313" key="2">
    <source>
        <dbReference type="EMBL" id="PTL58706.1"/>
    </source>
</evidence>
<keyword evidence="1" id="KW-0812">Transmembrane</keyword>
<comment type="caution">
    <text evidence="2">The sequence shown here is derived from an EMBL/GenBank/DDBJ whole genome shotgun (WGS) entry which is preliminary data.</text>
</comment>
<dbReference type="EMBL" id="PYYB01000001">
    <property type="protein sequence ID" value="PTL58706.1"/>
    <property type="molecule type" value="Genomic_DNA"/>
</dbReference>
<proteinExistence type="predicted"/>
<dbReference type="OrthoDB" id="5245014at2"/>
<organism evidence="2 3">
    <name type="scientific">Paraconexibacter algicola</name>
    <dbReference type="NCBI Taxonomy" id="2133960"/>
    <lineage>
        <taxon>Bacteria</taxon>
        <taxon>Bacillati</taxon>
        <taxon>Actinomycetota</taxon>
        <taxon>Thermoleophilia</taxon>
        <taxon>Solirubrobacterales</taxon>
        <taxon>Paraconexibacteraceae</taxon>
        <taxon>Paraconexibacter</taxon>
    </lineage>
</organism>
<reference evidence="2 3" key="1">
    <citation type="submission" date="2018-03" db="EMBL/GenBank/DDBJ databases">
        <title>Aquarubrobacter algicola gen. nov., sp. nov., a novel actinobacterium isolated from shallow eutrophic lake during the end of cyanobacterial harmful algal blooms.</title>
        <authorList>
            <person name="Chun S.J."/>
        </authorList>
    </citation>
    <scope>NUCLEOTIDE SEQUENCE [LARGE SCALE GENOMIC DNA]</scope>
    <source>
        <strain evidence="2 3">Seoho-28</strain>
    </source>
</reference>
<gene>
    <name evidence="2" type="ORF">C7Y72_03095</name>
</gene>
<protein>
    <submittedName>
        <fullName evidence="2">Uncharacterized protein</fullName>
    </submittedName>
</protein>
<evidence type="ECO:0000313" key="3">
    <source>
        <dbReference type="Proteomes" id="UP000240739"/>
    </source>
</evidence>
<feature type="transmembrane region" description="Helical" evidence="1">
    <location>
        <begin position="20"/>
        <end position="39"/>
    </location>
</feature>